<dbReference type="AlphaFoldDB" id="A0A6A6CKI5"/>
<feature type="transmembrane region" description="Helical" evidence="1">
    <location>
        <begin position="153"/>
        <end position="177"/>
    </location>
</feature>
<dbReference type="Proteomes" id="UP000799537">
    <property type="component" value="Unassembled WGS sequence"/>
</dbReference>
<evidence type="ECO:0000256" key="1">
    <source>
        <dbReference type="SAM" id="Phobius"/>
    </source>
</evidence>
<dbReference type="EMBL" id="ML993592">
    <property type="protein sequence ID" value="KAF2167757.1"/>
    <property type="molecule type" value="Genomic_DNA"/>
</dbReference>
<proteinExistence type="predicted"/>
<accession>A0A6A6CKI5</accession>
<name>A0A6A6CKI5_ZASCE</name>
<evidence type="ECO:0000313" key="2">
    <source>
        <dbReference type="EMBL" id="KAF2167757.1"/>
    </source>
</evidence>
<feature type="transmembrane region" description="Helical" evidence="1">
    <location>
        <begin position="124"/>
        <end position="141"/>
    </location>
</feature>
<evidence type="ECO:0000313" key="3">
    <source>
        <dbReference type="Proteomes" id="UP000799537"/>
    </source>
</evidence>
<reference evidence="2" key="1">
    <citation type="journal article" date="2020" name="Stud. Mycol.">
        <title>101 Dothideomycetes genomes: a test case for predicting lifestyles and emergence of pathogens.</title>
        <authorList>
            <person name="Haridas S."/>
            <person name="Albert R."/>
            <person name="Binder M."/>
            <person name="Bloem J."/>
            <person name="Labutti K."/>
            <person name="Salamov A."/>
            <person name="Andreopoulos B."/>
            <person name="Baker S."/>
            <person name="Barry K."/>
            <person name="Bills G."/>
            <person name="Bluhm B."/>
            <person name="Cannon C."/>
            <person name="Castanera R."/>
            <person name="Culley D."/>
            <person name="Daum C."/>
            <person name="Ezra D."/>
            <person name="Gonzalez J."/>
            <person name="Henrissat B."/>
            <person name="Kuo A."/>
            <person name="Liang C."/>
            <person name="Lipzen A."/>
            <person name="Lutzoni F."/>
            <person name="Magnuson J."/>
            <person name="Mondo S."/>
            <person name="Nolan M."/>
            <person name="Ohm R."/>
            <person name="Pangilinan J."/>
            <person name="Park H.-J."/>
            <person name="Ramirez L."/>
            <person name="Alfaro M."/>
            <person name="Sun H."/>
            <person name="Tritt A."/>
            <person name="Yoshinaga Y."/>
            <person name="Zwiers L.-H."/>
            <person name="Turgeon B."/>
            <person name="Goodwin S."/>
            <person name="Spatafora J."/>
            <person name="Crous P."/>
            <person name="Grigoriev I."/>
        </authorList>
    </citation>
    <scope>NUCLEOTIDE SEQUENCE</scope>
    <source>
        <strain evidence="2">ATCC 36951</strain>
    </source>
</reference>
<protein>
    <submittedName>
        <fullName evidence="2">Uncharacterized protein</fullName>
    </submittedName>
</protein>
<dbReference type="RefSeq" id="XP_033668646.1">
    <property type="nucleotide sequence ID" value="XM_033812453.1"/>
</dbReference>
<sequence>MPVPVEKDEQLFVMPLKYVFKGEQASQYRHRSNDILSLANTTQKAPGTSLNHDLEANNYLQTNKTDPITTTSENIDTTTTDAPPRGTIIDYTLPTHLILIAFTLPILAPPILALQKSCGDEWSLWEALSVMYTTYWTLFLTTEVARVSFKSDLVRVVSLGTTIAVACGFAGGMVLVARKHGLPWCEG</sequence>
<keyword evidence="1" id="KW-1133">Transmembrane helix</keyword>
<feature type="transmembrane region" description="Helical" evidence="1">
    <location>
        <begin position="93"/>
        <end position="112"/>
    </location>
</feature>
<organism evidence="2 3">
    <name type="scientific">Zasmidium cellare ATCC 36951</name>
    <dbReference type="NCBI Taxonomy" id="1080233"/>
    <lineage>
        <taxon>Eukaryota</taxon>
        <taxon>Fungi</taxon>
        <taxon>Dikarya</taxon>
        <taxon>Ascomycota</taxon>
        <taxon>Pezizomycotina</taxon>
        <taxon>Dothideomycetes</taxon>
        <taxon>Dothideomycetidae</taxon>
        <taxon>Mycosphaerellales</taxon>
        <taxon>Mycosphaerellaceae</taxon>
        <taxon>Zasmidium</taxon>
    </lineage>
</organism>
<keyword evidence="3" id="KW-1185">Reference proteome</keyword>
<gene>
    <name evidence="2" type="ORF">M409DRAFT_53728</name>
</gene>
<dbReference type="GeneID" id="54565725"/>
<keyword evidence="1" id="KW-0472">Membrane</keyword>
<keyword evidence="1" id="KW-0812">Transmembrane</keyword>